<gene>
    <name evidence="3" type="ORF">JN11_01014</name>
</gene>
<evidence type="ECO:0000259" key="2">
    <source>
        <dbReference type="PROSITE" id="PS50164"/>
    </source>
</evidence>
<protein>
    <submittedName>
        <fullName evidence="3">Putative endonuclease</fullName>
    </submittedName>
</protein>
<evidence type="ECO:0000256" key="1">
    <source>
        <dbReference type="ARBA" id="ARBA00007435"/>
    </source>
</evidence>
<evidence type="ECO:0000313" key="3">
    <source>
        <dbReference type="EMBL" id="TWJ03471.1"/>
    </source>
</evidence>
<dbReference type="CDD" id="cd10448">
    <property type="entry name" value="GIY-YIG_unchar_3"/>
    <property type="match status" value="1"/>
</dbReference>
<dbReference type="SUPFAM" id="SSF82771">
    <property type="entry name" value="GIY-YIG endonuclease"/>
    <property type="match status" value="1"/>
</dbReference>
<sequence>MDSKNCCVYITTNIAHSVLYTGVTSDIVRRVFYHKNKTYPNSFTAKYDCNKLVYHAFYSTIEEALAAEKVIKSGNREYKIKLINELNPEWKELYDDLIKS</sequence>
<name>A0A562UDZ8_9SPHI</name>
<dbReference type="AlphaFoldDB" id="A0A562UDZ8"/>
<dbReference type="Proteomes" id="UP000317010">
    <property type="component" value="Unassembled WGS sequence"/>
</dbReference>
<comment type="caution">
    <text evidence="3">The sequence shown here is derived from an EMBL/GenBank/DDBJ whole genome shotgun (WGS) entry which is preliminary data.</text>
</comment>
<reference evidence="3 4" key="1">
    <citation type="submission" date="2019-07" db="EMBL/GenBank/DDBJ databases">
        <title>Genomic Encyclopedia of Archaeal and Bacterial Type Strains, Phase II (KMG-II): from individual species to whole genera.</title>
        <authorList>
            <person name="Goeker M."/>
        </authorList>
    </citation>
    <scope>NUCLEOTIDE SEQUENCE [LARGE SCALE GENOMIC DNA]</scope>
    <source>
        <strain evidence="3 4">ATCC BAA-1854</strain>
    </source>
</reference>
<comment type="similarity">
    <text evidence="1">Belongs to the UPF0213 family.</text>
</comment>
<organism evidence="3 4">
    <name type="scientific">Mucilaginibacter frigoritolerans</name>
    <dbReference type="NCBI Taxonomy" id="652788"/>
    <lineage>
        <taxon>Bacteria</taxon>
        <taxon>Pseudomonadati</taxon>
        <taxon>Bacteroidota</taxon>
        <taxon>Sphingobacteriia</taxon>
        <taxon>Sphingobacteriales</taxon>
        <taxon>Sphingobacteriaceae</taxon>
        <taxon>Mucilaginibacter</taxon>
    </lineage>
</organism>
<accession>A0A562UDZ8</accession>
<evidence type="ECO:0000313" key="4">
    <source>
        <dbReference type="Proteomes" id="UP000317010"/>
    </source>
</evidence>
<feature type="domain" description="GIY-YIG" evidence="2">
    <location>
        <begin position="4"/>
        <end position="81"/>
    </location>
</feature>
<dbReference type="Gene3D" id="3.40.1440.10">
    <property type="entry name" value="GIY-YIG endonuclease"/>
    <property type="match status" value="1"/>
</dbReference>
<dbReference type="Pfam" id="PF01541">
    <property type="entry name" value="GIY-YIG"/>
    <property type="match status" value="1"/>
</dbReference>
<dbReference type="GO" id="GO:0004519">
    <property type="term" value="F:endonuclease activity"/>
    <property type="evidence" value="ECO:0007669"/>
    <property type="project" value="UniProtKB-KW"/>
</dbReference>
<dbReference type="PANTHER" id="PTHR34477:SF5">
    <property type="entry name" value="BSL5627 PROTEIN"/>
    <property type="match status" value="1"/>
</dbReference>
<dbReference type="InterPro" id="IPR000305">
    <property type="entry name" value="GIY-YIG_endonuc"/>
</dbReference>
<dbReference type="EMBL" id="VLLI01000002">
    <property type="protein sequence ID" value="TWJ03471.1"/>
    <property type="molecule type" value="Genomic_DNA"/>
</dbReference>
<keyword evidence="3" id="KW-0540">Nuclease</keyword>
<dbReference type="PANTHER" id="PTHR34477">
    <property type="entry name" value="UPF0213 PROTEIN YHBQ"/>
    <property type="match status" value="1"/>
</dbReference>
<dbReference type="InterPro" id="IPR035901">
    <property type="entry name" value="GIY-YIG_endonuc_sf"/>
</dbReference>
<dbReference type="InterPro" id="IPR050190">
    <property type="entry name" value="UPF0213_domain"/>
</dbReference>
<dbReference type="PROSITE" id="PS50164">
    <property type="entry name" value="GIY_YIG"/>
    <property type="match status" value="1"/>
</dbReference>
<keyword evidence="3" id="KW-0378">Hydrolase</keyword>
<proteinExistence type="inferred from homology"/>
<keyword evidence="4" id="KW-1185">Reference proteome</keyword>
<dbReference type="RefSeq" id="WP_144910212.1">
    <property type="nucleotide sequence ID" value="NZ_VLLI01000002.1"/>
</dbReference>
<keyword evidence="3" id="KW-0255">Endonuclease</keyword>
<dbReference type="OrthoDB" id="1495241at2"/>